<dbReference type="OrthoDB" id="6508477at2759"/>
<dbReference type="Proteomes" id="UP000821853">
    <property type="component" value="Chromosome 4"/>
</dbReference>
<evidence type="ECO:0000313" key="3">
    <source>
        <dbReference type="Proteomes" id="UP000821853"/>
    </source>
</evidence>
<protein>
    <submittedName>
        <fullName evidence="2">Uncharacterized protein</fullName>
    </submittedName>
</protein>
<dbReference type="EMBL" id="JABSTR010000006">
    <property type="protein sequence ID" value="KAH9372819.1"/>
    <property type="molecule type" value="Genomic_DNA"/>
</dbReference>
<sequence>MSATGHPAVNATGNANLKASVSAADSGAETRAQQDEQEEGAAPPPAVIVYLEYEDADLIPSQDLGRLIKHVSPCAALRKCQDIIDRDDYYNCMRVTNAEQHHLLREIIHRHTTPSAPLLRVLFTGQAGCGKSFVLRITRDLYNRHSNTGNDTAYNAFIICAST</sequence>
<dbReference type="VEuPathDB" id="VectorBase:HLOH_059909"/>
<organism evidence="2 3">
    <name type="scientific">Haemaphysalis longicornis</name>
    <name type="common">Bush tick</name>
    <dbReference type="NCBI Taxonomy" id="44386"/>
    <lineage>
        <taxon>Eukaryota</taxon>
        <taxon>Metazoa</taxon>
        <taxon>Ecdysozoa</taxon>
        <taxon>Arthropoda</taxon>
        <taxon>Chelicerata</taxon>
        <taxon>Arachnida</taxon>
        <taxon>Acari</taxon>
        <taxon>Parasitiformes</taxon>
        <taxon>Ixodida</taxon>
        <taxon>Ixodoidea</taxon>
        <taxon>Ixodidae</taxon>
        <taxon>Haemaphysalinae</taxon>
        <taxon>Haemaphysalis</taxon>
    </lineage>
</organism>
<evidence type="ECO:0000256" key="1">
    <source>
        <dbReference type="SAM" id="MobiDB-lite"/>
    </source>
</evidence>
<keyword evidence="3" id="KW-1185">Reference proteome</keyword>
<accession>A0A9J6GCI1</accession>
<comment type="caution">
    <text evidence="2">The sequence shown here is derived from an EMBL/GenBank/DDBJ whole genome shotgun (WGS) entry which is preliminary data.</text>
</comment>
<proteinExistence type="predicted"/>
<gene>
    <name evidence="2" type="ORF">HPB48_000445</name>
</gene>
<evidence type="ECO:0000313" key="2">
    <source>
        <dbReference type="EMBL" id="KAH9372819.1"/>
    </source>
</evidence>
<name>A0A9J6GCI1_HAELO</name>
<feature type="region of interest" description="Disordered" evidence="1">
    <location>
        <begin position="1"/>
        <end position="43"/>
    </location>
</feature>
<dbReference type="AlphaFoldDB" id="A0A9J6GCI1"/>
<reference evidence="2 3" key="1">
    <citation type="journal article" date="2020" name="Cell">
        <title>Large-Scale Comparative Analyses of Tick Genomes Elucidate Their Genetic Diversity and Vector Capacities.</title>
        <authorList>
            <consortium name="Tick Genome and Microbiome Consortium (TIGMIC)"/>
            <person name="Jia N."/>
            <person name="Wang J."/>
            <person name="Shi W."/>
            <person name="Du L."/>
            <person name="Sun Y."/>
            <person name="Zhan W."/>
            <person name="Jiang J.F."/>
            <person name="Wang Q."/>
            <person name="Zhang B."/>
            <person name="Ji P."/>
            <person name="Bell-Sakyi L."/>
            <person name="Cui X.M."/>
            <person name="Yuan T.T."/>
            <person name="Jiang B.G."/>
            <person name="Yang W.F."/>
            <person name="Lam T.T."/>
            <person name="Chang Q.C."/>
            <person name="Ding S.J."/>
            <person name="Wang X.J."/>
            <person name="Zhu J.G."/>
            <person name="Ruan X.D."/>
            <person name="Zhao L."/>
            <person name="Wei J.T."/>
            <person name="Ye R.Z."/>
            <person name="Que T.C."/>
            <person name="Du C.H."/>
            <person name="Zhou Y.H."/>
            <person name="Cheng J.X."/>
            <person name="Dai P.F."/>
            <person name="Guo W.B."/>
            <person name="Han X.H."/>
            <person name="Huang E.J."/>
            <person name="Li L.F."/>
            <person name="Wei W."/>
            <person name="Gao Y.C."/>
            <person name="Liu J.Z."/>
            <person name="Shao H.Z."/>
            <person name="Wang X."/>
            <person name="Wang C.C."/>
            <person name="Yang T.C."/>
            <person name="Huo Q.B."/>
            <person name="Li W."/>
            <person name="Chen H.Y."/>
            <person name="Chen S.E."/>
            <person name="Zhou L.G."/>
            <person name="Ni X.B."/>
            <person name="Tian J.H."/>
            <person name="Sheng Y."/>
            <person name="Liu T."/>
            <person name="Pan Y.S."/>
            <person name="Xia L.Y."/>
            <person name="Li J."/>
            <person name="Zhao F."/>
            <person name="Cao W.C."/>
        </authorList>
    </citation>
    <scope>NUCLEOTIDE SEQUENCE [LARGE SCALE GENOMIC DNA]</scope>
    <source>
        <strain evidence="2">HaeL-2018</strain>
    </source>
</reference>